<gene>
    <name evidence="1" type="ORF">DCC88_10190</name>
</gene>
<evidence type="ECO:0000313" key="1">
    <source>
        <dbReference type="EMBL" id="RDB35414.1"/>
    </source>
</evidence>
<dbReference type="AlphaFoldDB" id="A0A369KUL9"/>
<name>A0A369KUL9_9BACT</name>
<accession>A0A369KUL9</accession>
<comment type="caution">
    <text evidence="1">The sequence shown here is derived from an EMBL/GenBank/DDBJ whole genome shotgun (WGS) entry which is preliminary data.</text>
</comment>
<evidence type="ECO:0000313" key="2">
    <source>
        <dbReference type="Proteomes" id="UP000253934"/>
    </source>
</evidence>
<sequence length="72" mass="8548">MITSTDFLYKLKCSIEKENFKVGFMGFGGNMIICYNNKKKYTPKTISEIYNKYLKIINNNLDVNKKLFMKYI</sequence>
<dbReference type="Proteomes" id="UP000253934">
    <property type="component" value="Unassembled WGS sequence"/>
</dbReference>
<proteinExistence type="predicted"/>
<keyword evidence="2" id="KW-1185">Reference proteome</keyword>
<reference evidence="1" key="1">
    <citation type="submission" date="2018-04" db="EMBL/GenBank/DDBJ databases">
        <title>Draft genome sequence of the Candidatus Spirobacillus cienkowskii, a pathogen of freshwater Daphnia species, reconstructed from hemolymph metagenomic reads.</title>
        <authorList>
            <person name="Bresciani L."/>
            <person name="Lemos L.N."/>
            <person name="Wale N."/>
            <person name="Lin J.Y."/>
            <person name="Fernandes G.R."/>
            <person name="Duffy M.A."/>
            <person name="Rodrigues J.M."/>
        </authorList>
    </citation>
    <scope>NUCLEOTIDE SEQUENCE [LARGE SCALE GENOMIC DNA]</scope>
    <source>
        <strain evidence="1">Binning01</strain>
    </source>
</reference>
<dbReference type="EMBL" id="QOVW01000086">
    <property type="protein sequence ID" value="RDB35414.1"/>
    <property type="molecule type" value="Genomic_DNA"/>
</dbReference>
<organism evidence="1 2">
    <name type="scientific">Spirobacillus cienkowskii</name>
    <dbReference type="NCBI Taxonomy" id="495820"/>
    <lineage>
        <taxon>Bacteria</taxon>
        <taxon>Pseudomonadati</taxon>
        <taxon>Bdellovibrionota</taxon>
        <taxon>Oligoflexia</taxon>
        <taxon>Silvanigrellales</taxon>
        <taxon>Spirobacillus</taxon>
    </lineage>
</organism>
<protein>
    <submittedName>
        <fullName evidence="1">Uncharacterized protein</fullName>
    </submittedName>
</protein>